<comment type="subcellular location">
    <subcellularLocation>
        <location evidence="1 6">Cell membrane</location>
        <topology evidence="1 6">Multi-pass membrane protein</topology>
    </subcellularLocation>
</comment>
<accession>A0A7H0Y2D1</accession>
<name>A0A7H0Y2D1_9BACL</name>
<reference evidence="8 9" key="1">
    <citation type="submission" date="2020-09" db="EMBL/GenBank/DDBJ databases">
        <title>Characterization of Paenibacillus peoriae strain ZF390 with broad-spectrum antimicrobial activity as a potential biocontrol agent.</title>
        <authorList>
            <person name="Li L."/>
            <person name="Zhao Y."/>
            <person name="Li B."/>
            <person name="Xie X."/>
        </authorList>
    </citation>
    <scope>NUCLEOTIDE SEQUENCE [LARGE SCALE GENOMIC DNA]</scope>
    <source>
        <strain evidence="8 9">ZF390</strain>
    </source>
</reference>
<keyword evidence="4 6" id="KW-1133">Transmembrane helix</keyword>
<feature type="transmembrane region" description="Helical" evidence="6">
    <location>
        <begin position="530"/>
        <end position="550"/>
    </location>
</feature>
<dbReference type="InterPro" id="IPR003838">
    <property type="entry name" value="ABC3_permease_C"/>
</dbReference>
<keyword evidence="5 6" id="KW-0472">Membrane</keyword>
<gene>
    <name evidence="8" type="ORF">IAQ67_15085</name>
</gene>
<comment type="similarity">
    <text evidence="6">Belongs to the ABC-4 integral membrane protein family.</text>
</comment>
<organism evidence="8 9">
    <name type="scientific">Paenibacillus peoriae</name>
    <dbReference type="NCBI Taxonomy" id="59893"/>
    <lineage>
        <taxon>Bacteria</taxon>
        <taxon>Bacillati</taxon>
        <taxon>Bacillota</taxon>
        <taxon>Bacilli</taxon>
        <taxon>Bacillales</taxon>
        <taxon>Paenibacillaceae</taxon>
        <taxon>Paenibacillus</taxon>
    </lineage>
</organism>
<sequence length="654" mass="73624">MKLTTIAFKNVRKNLSFYSLYLFSVAFILTVFFTFVSFSMNDIMIEKISEDGRVETMTRTISVFLMAFVLFYMSYSNTFFMKRRMKELGIYALLGYRKSAMLKLLTFENILISIGALLIGIIMGGFAHKGIVGGISMLLDLRINSGIIPLFNEKAVFYSLVFVFVVVLALSFSNWRLLRKTTLLSLVRLEKAVEKPIKIRVPAAVLGLLLIIAGDGVAIDAIRGKESLWKSIGISPMGLLMVMLITAGTSLFIYSFVPYLMRKLEKRKSLLYKEIAIVTIPKFIYRIRTNAKTLIMLSLLIAGTLGVFGSTALTMYYPMAAVTRIIPSALEFPVEKPEQAERAIQALHEVIGPGQYEALQTTFLKVRSQSDNLPTEYTLGKESGFELIALSDYNRLLVQQGKKIGHKQLENNSVLLVKYRSDPEKKDVGQIYRLSLPANQSLDVTVRDTTLANPVGFNISVGILVISDELYHRLADLKLPEFSVMSIDGPDLRQSKTAYEALQPILKDNPYFASAYARTYEIMYANSSTFLLLGFLTVLFFIAAGSILYFHNISAVTYEQKDYEILSKMGYSKRKIQKMIRRQIQVMYAIPFGIGFVHSICGLVCYKSLLIDDVLGQSHQIIVPVAMALAIAGVIFCLYYFITKRACYRAAFPR</sequence>
<dbReference type="PIRSF" id="PIRSF018968">
    <property type="entry name" value="ABC_permease_BceB"/>
    <property type="match status" value="1"/>
</dbReference>
<protein>
    <submittedName>
        <fullName evidence="8">FtsX-like permease family protein</fullName>
    </submittedName>
</protein>
<dbReference type="Pfam" id="PF02687">
    <property type="entry name" value="FtsX"/>
    <property type="match status" value="1"/>
</dbReference>
<evidence type="ECO:0000313" key="8">
    <source>
        <dbReference type="EMBL" id="QNR65239.1"/>
    </source>
</evidence>
<dbReference type="PANTHER" id="PTHR46795:SF3">
    <property type="entry name" value="ABC TRANSPORTER PERMEASE"/>
    <property type="match status" value="1"/>
</dbReference>
<evidence type="ECO:0000256" key="2">
    <source>
        <dbReference type="ARBA" id="ARBA00022475"/>
    </source>
</evidence>
<feature type="transmembrane region" description="Helical" evidence="6">
    <location>
        <begin position="586"/>
        <end position="609"/>
    </location>
</feature>
<feature type="transmembrane region" description="Helical" evidence="6">
    <location>
        <begin position="155"/>
        <end position="178"/>
    </location>
</feature>
<dbReference type="GO" id="GO:0005886">
    <property type="term" value="C:plasma membrane"/>
    <property type="evidence" value="ECO:0007669"/>
    <property type="project" value="UniProtKB-SubCell"/>
</dbReference>
<feature type="transmembrane region" description="Helical" evidence="6">
    <location>
        <begin position="621"/>
        <end position="642"/>
    </location>
</feature>
<evidence type="ECO:0000256" key="5">
    <source>
        <dbReference type="ARBA" id="ARBA00023136"/>
    </source>
</evidence>
<dbReference type="InterPro" id="IPR052536">
    <property type="entry name" value="ABC-4_Integral_Memb_Prot"/>
</dbReference>
<feature type="transmembrane region" description="Helical" evidence="6">
    <location>
        <begin position="20"/>
        <end position="40"/>
    </location>
</feature>
<feature type="transmembrane region" description="Helical" evidence="6">
    <location>
        <begin position="60"/>
        <end position="80"/>
    </location>
</feature>
<feature type="transmembrane region" description="Helical" evidence="6">
    <location>
        <begin position="101"/>
        <end position="127"/>
    </location>
</feature>
<keyword evidence="6" id="KW-0813">Transport</keyword>
<dbReference type="PANTHER" id="PTHR46795">
    <property type="entry name" value="ABC TRANSPORTER PERMEASE-RELATED-RELATED"/>
    <property type="match status" value="1"/>
</dbReference>
<evidence type="ECO:0000313" key="9">
    <source>
        <dbReference type="Proteomes" id="UP000516384"/>
    </source>
</evidence>
<keyword evidence="3 6" id="KW-0812">Transmembrane</keyword>
<dbReference type="RefSeq" id="WP_190297146.1">
    <property type="nucleotide sequence ID" value="NZ_CP061172.1"/>
</dbReference>
<evidence type="ECO:0000256" key="3">
    <source>
        <dbReference type="ARBA" id="ARBA00022692"/>
    </source>
</evidence>
<feature type="domain" description="ABC3 transporter permease C-terminal" evidence="7">
    <location>
        <begin position="60"/>
        <end position="182"/>
    </location>
</feature>
<feature type="transmembrane region" description="Helical" evidence="6">
    <location>
        <begin position="294"/>
        <end position="317"/>
    </location>
</feature>
<feature type="transmembrane region" description="Helical" evidence="6">
    <location>
        <begin position="239"/>
        <end position="261"/>
    </location>
</feature>
<evidence type="ECO:0000256" key="4">
    <source>
        <dbReference type="ARBA" id="ARBA00022989"/>
    </source>
</evidence>
<feature type="transmembrane region" description="Helical" evidence="6">
    <location>
        <begin position="199"/>
        <end position="219"/>
    </location>
</feature>
<dbReference type="EMBL" id="CP061172">
    <property type="protein sequence ID" value="QNR65239.1"/>
    <property type="molecule type" value="Genomic_DNA"/>
</dbReference>
<dbReference type="Proteomes" id="UP000516384">
    <property type="component" value="Chromosome"/>
</dbReference>
<keyword evidence="2 6" id="KW-1003">Cell membrane</keyword>
<evidence type="ECO:0000259" key="7">
    <source>
        <dbReference type="Pfam" id="PF02687"/>
    </source>
</evidence>
<evidence type="ECO:0000256" key="1">
    <source>
        <dbReference type="ARBA" id="ARBA00004651"/>
    </source>
</evidence>
<evidence type="ECO:0000256" key="6">
    <source>
        <dbReference type="PIRNR" id="PIRNR018968"/>
    </source>
</evidence>
<dbReference type="AlphaFoldDB" id="A0A7H0Y2D1"/>
<dbReference type="GO" id="GO:0055085">
    <property type="term" value="P:transmembrane transport"/>
    <property type="evidence" value="ECO:0007669"/>
    <property type="project" value="UniProtKB-UniRule"/>
</dbReference>
<dbReference type="InterPro" id="IPR027022">
    <property type="entry name" value="ABC_permease_BceB-typ"/>
</dbReference>
<proteinExistence type="inferred from homology"/>